<feature type="compositionally biased region" description="Basic residues" evidence="1">
    <location>
        <begin position="439"/>
        <end position="458"/>
    </location>
</feature>
<keyword evidence="2" id="KW-0732">Signal</keyword>
<gene>
    <name evidence="3" type="ORF">MB27_05925</name>
</gene>
<protein>
    <recommendedName>
        <fullName evidence="5">Calx-beta domain-containing protein</fullName>
    </recommendedName>
</protein>
<comment type="caution">
    <text evidence="3">The sequence shown here is derived from an EMBL/GenBank/DDBJ whole genome shotgun (WGS) entry which is preliminary data.</text>
</comment>
<name>A0A0A6UQG8_ACTUT</name>
<dbReference type="Proteomes" id="UP000054537">
    <property type="component" value="Unassembled WGS sequence"/>
</dbReference>
<reference evidence="3 4" key="1">
    <citation type="submission" date="2014-10" db="EMBL/GenBank/DDBJ databases">
        <title>Draft genome sequence of Actinoplanes utahensis NRRL 12052.</title>
        <authorList>
            <person name="Velasco-Bucheli B."/>
            <person name="del Cerro C."/>
            <person name="Hormigo D."/>
            <person name="Garcia J.L."/>
            <person name="Acebal C."/>
            <person name="Arroyo M."/>
            <person name="de la Mata I."/>
        </authorList>
    </citation>
    <scope>NUCLEOTIDE SEQUENCE [LARGE SCALE GENOMIC DNA]</scope>
    <source>
        <strain evidence="3 4">NRRL 12052</strain>
    </source>
</reference>
<feature type="compositionally biased region" description="Basic and acidic residues" evidence="1">
    <location>
        <begin position="399"/>
        <end position="425"/>
    </location>
</feature>
<dbReference type="AlphaFoldDB" id="A0A0A6UQG8"/>
<feature type="region of interest" description="Disordered" evidence="1">
    <location>
        <begin position="390"/>
        <end position="474"/>
    </location>
</feature>
<evidence type="ECO:0000256" key="2">
    <source>
        <dbReference type="SAM" id="SignalP"/>
    </source>
</evidence>
<keyword evidence="4" id="KW-1185">Reference proteome</keyword>
<sequence>MPFTLWGRTRIRTTLATVAASVIGLVPAVMVGSPAHATPTGNIDDLTISNATNWGGGRLSFTLTYTGSTSGIFSFSTGLTAASGDADATGGADLTASNDYISVSAREISFPAVAAGGSYKATLTVTTRKDADATEALALTATDAGGLTKSGTGTILATDSNNLITLSGATTVDETATGGVQKTVTITAKQTFPQTRDVIVPVKTAAVTGSTDFKTDMATPEGEANRDYTALPADAVITIPANSTTGTTTVTLWDDNADETDVQNFSVNEDTARITLAGGVTSAALGGNVISGQDKVKIGIRDDDKLPEVSIANAEPAVEGTYLSFPLTLTNPSEKGVGVEVAVAGEAIAGTTAAKVLSSSDTKEDILWTAGAPTTIPSYAPSSNLMVLTTTYDDGPDFEGPRRRPGHDQPSEQPDRIARQGLRERDHHRRRIGQDGLLRHRHRPRRQYGSHLGRGQHRSGREEDLRQVRHELAG</sequence>
<proteinExistence type="predicted"/>
<accession>A0A0A6UQG8</accession>
<feature type="compositionally biased region" description="Basic and acidic residues" evidence="1">
    <location>
        <begin position="459"/>
        <end position="474"/>
    </location>
</feature>
<dbReference type="EMBL" id="JRTT01000005">
    <property type="protein sequence ID" value="KHD78365.1"/>
    <property type="molecule type" value="Genomic_DNA"/>
</dbReference>
<feature type="signal peptide" evidence="2">
    <location>
        <begin position="1"/>
        <end position="37"/>
    </location>
</feature>
<evidence type="ECO:0000256" key="1">
    <source>
        <dbReference type="SAM" id="MobiDB-lite"/>
    </source>
</evidence>
<dbReference type="STRING" id="1869.MB27_05925"/>
<feature type="chain" id="PRO_5002032948" description="Calx-beta domain-containing protein" evidence="2">
    <location>
        <begin position="38"/>
        <end position="474"/>
    </location>
</feature>
<evidence type="ECO:0008006" key="5">
    <source>
        <dbReference type="Google" id="ProtNLM"/>
    </source>
</evidence>
<evidence type="ECO:0000313" key="3">
    <source>
        <dbReference type="EMBL" id="KHD78365.1"/>
    </source>
</evidence>
<organism evidence="3 4">
    <name type="scientific">Actinoplanes utahensis</name>
    <dbReference type="NCBI Taxonomy" id="1869"/>
    <lineage>
        <taxon>Bacteria</taxon>
        <taxon>Bacillati</taxon>
        <taxon>Actinomycetota</taxon>
        <taxon>Actinomycetes</taxon>
        <taxon>Micromonosporales</taxon>
        <taxon>Micromonosporaceae</taxon>
        <taxon>Actinoplanes</taxon>
    </lineage>
</organism>
<evidence type="ECO:0000313" key="4">
    <source>
        <dbReference type="Proteomes" id="UP000054537"/>
    </source>
</evidence>